<evidence type="ECO:0000256" key="2">
    <source>
        <dbReference type="ARBA" id="ARBA00022679"/>
    </source>
</evidence>
<dbReference type="Pfam" id="PF00348">
    <property type="entry name" value="polyprenyl_synt"/>
    <property type="match status" value="1"/>
</dbReference>
<keyword evidence="11" id="KW-1185">Reference proteome</keyword>
<evidence type="ECO:0000256" key="7">
    <source>
        <dbReference type="ARBA" id="ARBA00023268"/>
    </source>
</evidence>
<dbReference type="SUPFAM" id="SSF48576">
    <property type="entry name" value="Terpenoid synthases"/>
    <property type="match status" value="2"/>
</dbReference>
<dbReference type="PROSITE" id="PS00444">
    <property type="entry name" value="POLYPRENYL_SYNTHASE_2"/>
    <property type="match status" value="1"/>
</dbReference>
<evidence type="ECO:0000256" key="4">
    <source>
        <dbReference type="ARBA" id="ARBA00022842"/>
    </source>
</evidence>
<keyword evidence="2" id="KW-0808">Transferase</keyword>
<reference evidence="10 11" key="1">
    <citation type="submission" date="2024-07" db="EMBL/GenBank/DDBJ databases">
        <title>Section-level genome sequencing and comparative genomics of Aspergillus sections Usti and Cavernicolus.</title>
        <authorList>
            <consortium name="Lawrence Berkeley National Laboratory"/>
            <person name="Nybo J.L."/>
            <person name="Vesth T.C."/>
            <person name="Theobald S."/>
            <person name="Frisvad J.C."/>
            <person name="Larsen T.O."/>
            <person name="Kjaerboelling I."/>
            <person name="Rothschild-Mancinelli K."/>
            <person name="Lyhne E.K."/>
            <person name="Kogle M.E."/>
            <person name="Barry K."/>
            <person name="Clum A."/>
            <person name="Na H."/>
            <person name="Ledsgaard L."/>
            <person name="Lin J."/>
            <person name="Lipzen A."/>
            <person name="Kuo A."/>
            <person name="Riley R."/>
            <person name="Mondo S."/>
            <person name="Labutti K."/>
            <person name="Haridas S."/>
            <person name="Pangalinan J."/>
            <person name="Salamov A.A."/>
            <person name="Simmons B.A."/>
            <person name="Magnuson J.K."/>
            <person name="Chen J."/>
            <person name="Drula E."/>
            <person name="Henrissat B."/>
            <person name="Wiebenga A."/>
            <person name="Lubbers R.J."/>
            <person name="Gomes A.C."/>
            <person name="Macurrencykelacurrency M.R."/>
            <person name="Stajich J."/>
            <person name="Grigoriev I.V."/>
            <person name="Mortensen U.H."/>
            <person name="De Vries R.P."/>
            <person name="Baker S.E."/>
            <person name="Andersen M.R."/>
        </authorList>
    </citation>
    <scope>NUCLEOTIDE SEQUENCE [LARGE SCALE GENOMIC DNA]</scope>
    <source>
        <strain evidence="10 11">CBS 449.75</strain>
    </source>
</reference>
<sequence>MYNQVIPYPEVPFRSSHPVSEDAMREAGCFTTIGARLNVADDRADTGSKRAVDDSARTFNRGQSNKPFCTASLAGNMVSLSYPEVLPERIEIVAYTAELGFLHDGITLFLPEVLIELMDQVQDFTETDDVASLSAVHERLASALDPNSTATTDGSMRGLLMKKIFSAVVLECLEIDLQAGLDMMKSYSAEWLRVVDGHGIPHFRTLDEYLEHRIRDSGSRVAIWRIAFGMGIRLSQAEYSMMESLFKAAMRPTVLSNDFYSWSKERGQLRHRTTNAVLFYMNTGLVEEDAIARVKQDILDLEASFLKARDVFCRARPDLPVHLKMMVNSLAPLIGGYHYWACVCPRYNSAESRTNSSSAEDGFENVQVPVDHPSPRRLVERLRQTTPDCSPTPKLDQTSLDTPIRYIQSLSSKNVLPQLVDAFNLWFGLPAASVALVKDIVSDLHNASLILDDIQDSSLLRRGGTAAHVIFGEAQAINSATYMFVRVAKYVHAHGSSSPALMTALLEDLETLFTGQSWELNWRFTGRCPSEEEYMSMVDCKTGALFRMLLRSMLALAGGEDDKTLIENTSFDQLTRLMGRWYQIRDDYMNLQSADYTQKKGFAEDLDEGKCSYPVVQCCADPMRREILTGLLLRRDRARVPRLPDESKRQILGMMNDAGAMEETWWVIMRLQGEIERDIGRLEGVLGEKNPILRVLMKVLGNIPPVDGGPL</sequence>
<comment type="pathway">
    <text evidence="1">Secondary metabolite biosynthesis; terpenoid biosynthesis.</text>
</comment>
<evidence type="ECO:0000256" key="9">
    <source>
        <dbReference type="ARBA" id="ARBA00038372"/>
    </source>
</evidence>
<accession>A0ABR4LCP1</accession>
<keyword evidence="3" id="KW-0479">Metal-binding</keyword>
<dbReference type="SFLD" id="SFLDS00005">
    <property type="entry name" value="Isoprenoid_Synthase_Type_I"/>
    <property type="match status" value="1"/>
</dbReference>
<evidence type="ECO:0000313" key="11">
    <source>
        <dbReference type="Proteomes" id="UP001610432"/>
    </source>
</evidence>
<dbReference type="Pfam" id="PF19086">
    <property type="entry name" value="Terpene_syn_C_2"/>
    <property type="match status" value="1"/>
</dbReference>
<protein>
    <submittedName>
        <fullName evidence="10">Isoprenoid synthase domain-containing protein</fullName>
    </submittedName>
</protein>
<keyword evidence="5" id="KW-0414">Isoprene biosynthesis</keyword>
<comment type="similarity">
    <text evidence="8">In the C-terminal section; belongs to the FPP/GGPP synthase family.</text>
</comment>
<dbReference type="PANTHER" id="PTHR12001">
    <property type="entry name" value="GERANYLGERANYL PYROPHOSPHATE SYNTHASE"/>
    <property type="match status" value="1"/>
</dbReference>
<dbReference type="PANTHER" id="PTHR12001:SF72">
    <property type="entry name" value="THIJ_PFPI FAMILY PROTEIN (AFU_ORTHOLOGUE AFUA_3G01210)-RELATED"/>
    <property type="match status" value="1"/>
</dbReference>
<evidence type="ECO:0000256" key="1">
    <source>
        <dbReference type="ARBA" id="ARBA00004721"/>
    </source>
</evidence>
<dbReference type="RefSeq" id="XP_070881272.1">
    <property type="nucleotide sequence ID" value="XM_071033935.1"/>
</dbReference>
<keyword evidence="4" id="KW-0460">Magnesium</keyword>
<dbReference type="InterPro" id="IPR000092">
    <property type="entry name" value="Polyprenyl_synt"/>
</dbReference>
<keyword evidence="6" id="KW-0456">Lyase</keyword>
<proteinExistence type="inferred from homology"/>
<dbReference type="Gene3D" id="1.10.600.10">
    <property type="entry name" value="Farnesyl Diphosphate Synthase"/>
    <property type="match status" value="2"/>
</dbReference>
<evidence type="ECO:0000256" key="6">
    <source>
        <dbReference type="ARBA" id="ARBA00023239"/>
    </source>
</evidence>
<dbReference type="GeneID" id="98149007"/>
<evidence type="ECO:0000256" key="8">
    <source>
        <dbReference type="ARBA" id="ARBA00038363"/>
    </source>
</evidence>
<evidence type="ECO:0000256" key="5">
    <source>
        <dbReference type="ARBA" id="ARBA00023229"/>
    </source>
</evidence>
<comment type="caution">
    <text evidence="10">The sequence shown here is derived from an EMBL/GenBank/DDBJ whole genome shotgun (WGS) entry which is preliminary data.</text>
</comment>
<keyword evidence="7" id="KW-0511">Multifunctional enzyme</keyword>
<dbReference type="InterPro" id="IPR008949">
    <property type="entry name" value="Isoprenoid_synthase_dom_sf"/>
</dbReference>
<evidence type="ECO:0000256" key="3">
    <source>
        <dbReference type="ARBA" id="ARBA00022723"/>
    </source>
</evidence>
<dbReference type="InterPro" id="IPR033749">
    <property type="entry name" value="Polyprenyl_synt_CS"/>
</dbReference>
<dbReference type="PROSITE" id="PS00723">
    <property type="entry name" value="POLYPRENYL_SYNTHASE_1"/>
    <property type="match status" value="1"/>
</dbReference>
<organism evidence="10 11">
    <name type="scientific">Aspergillus lucknowensis</name>
    <dbReference type="NCBI Taxonomy" id="176173"/>
    <lineage>
        <taxon>Eukaryota</taxon>
        <taxon>Fungi</taxon>
        <taxon>Dikarya</taxon>
        <taxon>Ascomycota</taxon>
        <taxon>Pezizomycotina</taxon>
        <taxon>Eurotiomycetes</taxon>
        <taxon>Eurotiomycetidae</taxon>
        <taxon>Eurotiales</taxon>
        <taxon>Aspergillaceae</taxon>
        <taxon>Aspergillus</taxon>
        <taxon>Aspergillus subgen. Nidulantes</taxon>
    </lineage>
</organism>
<comment type="similarity">
    <text evidence="9">In the N-terminal section; belongs to the terpene synthase family.</text>
</comment>
<dbReference type="Proteomes" id="UP001610432">
    <property type="component" value="Unassembled WGS sequence"/>
</dbReference>
<name>A0ABR4LCP1_9EURO</name>
<dbReference type="EMBL" id="JBFXLQ010000070">
    <property type="protein sequence ID" value="KAL2862293.1"/>
    <property type="molecule type" value="Genomic_DNA"/>
</dbReference>
<evidence type="ECO:0000313" key="10">
    <source>
        <dbReference type="EMBL" id="KAL2862293.1"/>
    </source>
</evidence>
<gene>
    <name evidence="10" type="ORF">BJX67DRAFT_385788</name>
</gene>